<keyword evidence="6 8" id="KW-0067">ATP-binding</keyword>
<keyword evidence="5 8" id="KW-0547">Nucleotide-binding</keyword>
<proteinExistence type="inferred from homology"/>
<dbReference type="PANTHER" id="PTHR38761:SF1">
    <property type="entry name" value="GLUTAMATE--CYSTEINE LIGASE"/>
    <property type="match status" value="1"/>
</dbReference>
<evidence type="ECO:0000256" key="1">
    <source>
        <dbReference type="ARBA" id="ARBA00005006"/>
    </source>
</evidence>
<dbReference type="Pfam" id="PF04262">
    <property type="entry name" value="Glu_cys_ligase"/>
    <property type="match status" value="1"/>
</dbReference>
<comment type="similarity">
    <text evidence="2 8">Belongs to the glutamate--cysteine ligase type 1 family. Type 1 subfamily.</text>
</comment>
<evidence type="ECO:0000313" key="12">
    <source>
        <dbReference type="Proteomes" id="UP001465153"/>
    </source>
</evidence>
<dbReference type="InterPro" id="IPR007370">
    <property type="entry name" value="Glu_cys_ligase"/>
</dbReference>
<evidence type="ECO:0000256" key="3">
    <source>
        <dbReference type="ARBA" id="ARBA00022598"/>
    </source>
</evidence>
<feature type="domain" description="Glutamate--cysteine ligase" evidence="10">
    <location>
        <begin position="9"/>
        <end position="382"/>
    </location>
</feature>
<evidence type="ECO:0000256" key="2">
    <source>
        <dbReference type="ARBA" id="ARBA00008772"/>
    </source>
</evidence>
<comment type="catalytic activity">
    <reaction evidence="7 8 9">
        <text>L-cysteine + L-glutamate + ATP = gamma-L-glutamyl-L-cysteine + ADP + phosphate + H(+)</text>
        <dbReference type="Rhea" id="RHEA:13285"/>
        <dbReference type="ChEBI" id="CHEBI:15378"/>
        <dbReference type="ChEBI" id="CHEBI:29985"/>
        <dbReference type="ChEBI" id="CHEBI:30616"/>
        <dbReference type="ChEBI" id="CHEBI:35235"/>
        <dbReference type="ChEBI" id="CHEBI:43474"/>
        <dbReference type="ChEBI" id="CHEBI:58173"/>
        <dbReference type="ChEBI" id="CHEBI:456216"/>
        <dbReference type="EC" id="6.3.2.2"/>
    </reaction>
</comment>
<evidence type="ECO:0000256" key="9">
    <source>
        <dbReference type="RuleBase" id="RU004391"/>
    </source>
</evidence>
<evidence type="ECO:0000256" key="6">
    <source>
        <dbReference type="ARBA" id="ARBA00022840"/>
    </source>
</evidence>
<evidence type="ECO:0000256" key="8">
    <source>
        <dbReference type="HAMAP-Rule" id="MF_00578"/>
    </source>
</evidence>
<evidence type="ECO:0000256" key="5">
    <source>
        <dbReference type="ARBA" id="ARBA00022741"/>
    </source>
</evidence>
<gene>
    <name evidence="11" type="primary">gshA_2</name>
    <name evidence="8" type="synonym">gshA</name>
    <name evidence="11" type="ORF">NBRC116591_39390</name>
</gene>
<dbReference type="NCBIfam" id="TIGR01434">
    <property type="entry name" value="glu_cys_ligase"/>
    <property type="match status" value="1"/>
</dbReference>
<dbReference type="SUPFAM" id="SSF55931">
    <property type="entry name" value="Glutamine synthetase/guanido kinase"/>
    <property type="match status" value="1"/>
</dbReference>
<dbReference type="EC" id="6.3.2.2" evidence="8"/>
<evidence type="ECO:0000259" key="10">
    <source>
        <dbReference type="Pfam" id="PF04262"/>
    </source>
</evidence>
<dbReference type="EMBL" id="BAABWN010000019">
    <property type="protein sequence ID" value="GAA6170126.1"/>
    <property type="molecule type" value="Genomic_DNA"/>
</dbReference>
<keyword evidence="4 8" id="KW-0317">Glutathione biosynthesis</keyword>
<keyword evidence="12" id="KW-1185">Reference proteome</keyword>
<evidence type="ECO:0000256" key="7">
    <source>
        <dbReference type="ARBA" id="ARBA00048819"/>
    </source>
</evidence>
<reference evidence="11 12" key="1">
    <citation type="submission" date="2024-04" db="EMBL/GenBank/DDBJ databases">
        <title>Draft genome sequence of Sessilibacter corallicola NBRC 116591.</title>
        <authorList>
            <person name="Miyakawa T."/>
            <person name="Kusuya Y."/>
            <person name="Miura T."/>
        </authorList>
    </citation>
    <scope>NUCLEOTIDE SEQUENCE [LARGE SCALE GENOMIC DNA]</scope>
    <source>
        <strain evidence="11 12">KU-00831-HH</strain>
    </source>
</reference>
<comment type="pathway">
    <text evidence="1 8 9">Sulfur metabolism; glutathione biosynthesis; glutathione from L-cysteine and L-glutamate: step 1/2.</text>
</comment>
<dbReference type="RefSeq" id="WP_353304464.1">
    <property type="nucleotide sequence ID" value="NZ_BAABWN010000019.1"/>
</dbReference>
<sequence length="540" mass="62245">MLRLRNILNDISRTHNHAGIHQITRGIEKESLRITPNGKLATTPHPSLFGSPLTHPNITTDYCESMVEFITEPNTDPVKVLTQLEELHIFSTHNLPTEQLWPVSMPCELVPDAHIPAAKYGSSNIGKLKSIYRVGLGNRYGRFLTIAGLHYNFSVSDELWQFLYKDANSQLSFKDFKTDGYLKLIRNFLRNYWLLLYLFGASPCTSKNFLDGKQHDLQDLEGCENTLYSPHATSLRMSDLGFKSNAQDNLLMTYNCLENYIRTLCSAITQPHSRYTNNDLKNSDGHYQQLNQNLLQIENEFYSVVRPKRTTQKGENGLSALAERGIEYVEIRCLDLNPFTPNGITHQQIQFLDTFLLYCLLTDSPALTQQDIQDIRKNQQIVAYNGRDKNLELIKNGQYTPLQSWANSLFNDLQLTAQLLDDAEHSKTASNTQNTTYSRSVEKEYEKIKDPTLTPSAQILSTLKQQKLEFSEFSMNLSNQYKFYFEAKKLNNACLYKSTVEQSVQQQQYAESKVEINFEDYLREYYLLYTQLLDSNRNLQ</sequence>
<evidence type="ECO:0000313" key="11">
    <source>
        <dbReference type="EMBL" id="GAA6170126.1"/>
    </source>
</evidence>
<name>A0ABQ0AEP7_9GAMM</name>
<evidence type="ECO:0000256" key="4">
    <source>
        <dbReference type="ARBA" id="ARBA00022684"/>
    </source>
</evidence>
<dbReference type="InterPro" id="IPR006334">
    <property type="entry name" value="Glut_cys_ligase"/>
</dbReference>
<dbReference type="Proteomes" id="UP001465153">
    <property type="component" value="Unassembled WGS sequence"/>
</dbReference>
<dbReference type="PANTHER" id="PTHR38761">
    <property type="entry name" value="GLUTAMATE--CYSTEINE LIGASE"/>
    <property type="match status" value="1"/>
</dbReference>
<dbReference type="GO" id="GO:0016874">
    <property type="term" value="F:ligase activity"/>
    <property type="evidence" value="ECO:0007669"/>
    <property type="project" value="UniProtKB-KW"/>
</dbReference>
<dbReference type="Gene3D" id="3.30.590.20">
    <property type="match status" value="1"/>
</dbReference>
<keyword evidence="3 8" id="KW-0436">Ligase</keyword>
<protein>
    <recommendedName>
        <fullName evidence="8">Glutamate--cysteine ligase</fullName>
        <ecNumber evidence="8">6.3.2.2</ecNumber>
    </recommendedName>
    <alternativeName>
        <fullName evidence="8">Gamma-ECS</fullName>
        <shortName evidence="8">GCS</shortName>
    </alternativeName>
    <alternativeName>
        <fullName evidence="8">Gamma-glutamylcysteine synthetase</fullName>
    </alternativeName>
</protein>
<accession>A0ABQ0AEP7</accession>
<dbReference type="InterPro" id="IPR014746">
    <property type="entry name" value="Gln_synth/guanido_kin_cat_dom"/>
</dbReference>
<comment type="caution">
    <text evidence="11">The sequence shown here is derived from an EMBL/GenBank/DDBJ whole genome shotgun (WGS) entry which is preliminary data.</text>
</comment>
<organism evidence="11 12">
    <name type="scientific">Sessilibacter corallicola</name>
    <dbReference type="NCBI Taxonomy" id="2904075"/>
    <lineage>
        <taxon>Bacteria</taxon>
        <taxon>Pseudomonadati</taxon>
        <taxon>Pseudomonadota</taxon>
        <taxon>Gammaproteobacteria</taxon>
        <taxon>Cellvibrionales</taxon>
        <taxon>Cellvibrionaceae</taxon>
        <taxon>Sessilibacter</taxon>
    </lineage>
</organism>
<dbReference type="HAMAP" id="MF_00578">
    <property type="entry name" value="Glu_cys_ligase"/>
    <property type="match status" value="1"/>
</dbReference>